<dbReference type="AlphaFoldDB" id="A0A7R8XCX2"/>
<dbReference type="EMBL" id="LR900914">
    <property type="protein sequence ID" value="CAD7247262.1"/>
    <property type="molecule type" value="Genomic_DNA"/>
</dbReference>
<evidence type="ECO:0000313" key="5">
    <source>
        <dbReference type="Proteomes" id="UP000677054"/>
    </source>
</evidence>
<evidence type="ECO:0000256" key="2">
    <source>
        <dbReference type="SAM" id="MobiDB-lite"/>
    </source>
</evidence>
<dbReference type="GO" id="GO:0005085">
    <property type="term" value="F:guanyl-nucleotide exchange factor activity"/>
    <property type="evidence" value="ECO:0007669"/>
    <property type="project" value="InterPro"/>
</dbReference>
<dbReference type="OrthoDB" id="10265409at2759"/>
<dbReference type="EMBL" id="CAJPEV010001397">
    <property type="protein sequence ID" value="CAG0892421.1"/>
    <property type="molecule type" value="Genomic_DNA"/>
</dbReference>
<dbReference type="InterPro" id="IPR037516">
    <property type="entry name" value="Tripartite_DENN"/>
</dbReference>
<gene>
    <name evidence="4" type="ORF">DSTB1V02_LOCUS7096</name>
</gene>
<name>A0A7R8XCX2_9CRUS</name>
<evidence type="ECO:0000313" key="4">
    <source>
        <dbReference type="EMBL" id="CAD7247262.1"/>
    </source>
</evidence>
<comment type="similarity">
    <text evidence="1">Belongs to the DENND6 family.</text>
</comment>
<feature type="domain" description="UDENN" evidence="3">
    <location>
        <begin position="102"/>
        <end position="506"/>
    </location>
</feature>
<dbReference type="Proteomes" id="UP000677054">
    <property type="component" value="Unassembled WGS sequence"/>
</dbReference>
<accession>A0A7R8XCX2</accession>
<sequence length="597" mass="67165">MDGNREDSFNWGLKIPYIDAADLGSDFEDDSSSQAEDCKSNQSALTLSDLSCDIQTLDVSGSASEYPNTSGDRGGSVPERTNSLSSEGKQVLPWDQFSNWFHCICIVTFDLEIGQALEMVYPGHAKLTEEEKLNICYLAFPDSNSGQMGDSLFHFRIQASSRRPLLAHVNYNRSCPVPLQVNNSYFYGYVFFRQVKDRNLRRGYFQKSVVLISKLPFVRLFYHILESVAPEFFEGGEASLEAACHDIDSWPSPLPGDLFNLPLLGNILQVRIPTKHDKIGTGFALEGQSSPPHSPSSLIGMGTYGDRDSFRLLFPILTQVHLLWELVLTAEPLVVMASTPGTCSEMVQALIGLIWPLKYAADFLSSKPHKQKLRRTVQMKTLDCKPGVYTQAKPFLQKDKVILKKVLKGFQSSRPLPVQNALLRRHLMELTQSFMIPLERYMGSLMPLQKNISPFRAAPTLRPFNPDEFLATLDTTGPHLTTGVKGDWAGLYRKFFRCPNFSGWYNSRYKEAHSKLQALHLQALSSADVLLWTKGKAEVEMVDMFLRLQKKLETAREDDIPVDSKVLKNLEARIHDLHSSLPPDLQNVLHSRSEAAL</sequence>
<keyword evidence="5" id="KW-1185">Reference proteome</keyword>
<dbReference type="GO" id="GO:0055037">
    <property type="term" value="C:recycling endosome"/>
    <property type="evidence" value="ECO:0007669"/>
    <property type="project" value="TreeGrafter"/>
</dbReference>
<dbReference type="InterPro" id="IPR018307">
    <property type="entry name" value="ABL9/DENND6_dom"/>
</dbReference>
<organism evidence="4">
    <name type="scientific">Darwinula stevensoni</name>
    <dbReference type="NCBI Taxonomy" id="69355"/>
    <lineage>
        <taxon>Eukaryota</taxon>
        <taxon>Metazoa</taxon>
        <taxon>Ecdysozoa</taxon>
        <taxon>Arthropoda</taxon>
        <taxon>Crustacea</taxon>
        <taxon>Oligostraca</taxon>
        <taxon>Ostracoda</taxon>
        <taxon>Podocopa</taxon>
        <taxon>Podocopida</taxon>
        <taxon>Darwinulocopina</taxon>
        <taxon>Darwinuloidea</taxon>
        <taxon>Darwinulidae</taxon>
        <taxon>Darwinula</taxon>
    </lineage>
</organism>
<reference evidence="4" key="1">
    <citation type="submission" date="2020-11" db="EMBL/GenBank/DDBJ databases">
        <authorList>
            <person name="Tran Van P."/>
        </authorList>
    </citation>
    <scope>NUCLEOTIDE SEQUENCE</scope>
</reference>
<protein>
    <recommendedName>
        <fullName evidence="3">UDENN domain-containing protein</fullName>
    </recommendedName>
</protein>
<dbReference type="PANTHER" id="PTHR13677:SF0">
    <property type="entry name" value="LD41638P"/>
    <property type="match status" value="1"/>
</dbReference>
<evidence type="ECO:0000259" key="3">
    <source>
        <dbReference type="PROSITE" id="PS50211"/>
    </source>
</evidence>
<dbReference type="PANTHER" id="PTHR13677">
    <property type="entry name" value="LD41638P"/>
    <property type="match status" value="1"/>
</dbReference>
<feature type="compositionally biased region" description="Polar residues" evidence="2">
    <location>
        <begin position="61"/>
        <end position="71"/>
    </location>
</feature>
<proteinExistence type="inferred from homology"/>
<evidence type="ECO:0000256" key="1">
    <source>
        <dbReference type="ARBA" id="ARBA00007159"/>
    </source>
</evidence>
<dbReference type="PROSITE" id="PS50211">
    <property type="entry name" value="DENN"/>
    <property type="match status" value="1"/>
</dbReference>
<dbReference type="InterPro" id="IPR024224">
    <property type="entry name" value="DENND6"/>
</dbReference>
<dbReference type="Pfam" id="PF09794">
    <property type="entry name" value="Avl9"/>
    <property type="match status" value="1"/>
</dbReference>
<feature type="region of interest" description="Disordered" evidence="2">
    <location>
        <begin position="61"/>
        <end position="84"/>
    </location>
</feature>